<accession>A0ABV0JEK8</accession>
<keyword evidence="3" id="KW-1185">Reference proteome</keyword>
<feature type="compositionally biased region" description="Low complexity" evidence="1">
    <location>
        <begin position="7"/>
        <end position="18"/>
    </location>
</feature>
<comment type="caution">
    <text evidence="2">The sequence shown here is derived from an EMBL/GenBank/DDBJ whole genome shotgun (WGS) entry which is preliminary data.</text>
</comment>
<reference evidence="2 3" key="1">
    <citation type="submission" date="2022-04" db="EMBL/GenBank/DDBJ databases">
        <title>Positive selection, recombination, and allopatry shape intraspecific diversity of widespread and dominant cyanobacteria.</title>
        <authorList>
            <person name="Wei J."/>
            <person name="Shu W."/>
            <person name="Hu C."/>
        </authorList>
    </citation>
    <scope>NUCLEOTIDE SEQUENCE [LARGE SCALE GENOMIC DNA]</scope>
    <source>
        <strain evidence="2 3">GB2-A4</strain>
    </source>
</reference>
<name>A0ABV0JEK8_9CYAN</name>
<dbReference type="InterPro" id="IPR021373">
    <property type="entry name" value="DUF2993"/>
</dbReference>
<dbReference type="Proteomes" id="UP001464891">
    <property type="component" value="Unassembled WGS sequence"/>
</dbReference>
<evidence type="ECO:0000313" key="3">
    <source>
        <dbReference type="Proteomes" id="UP001464891"/>
    </source>
</evidence>
<feature type="region of interest" description="Disordered" evidence="1">
    <location>
        <begin position="1"/>
        <end position="46"/>
    </location>
</feature>
<evidence type="ECO:0000313" key="2">
    <source>
        <dbReference type="EMBL" id="MEP0820099.1"/>
    </source>
</evidence>
<organism evidence="2 3">
    <name type="scientific">Trichocoleus desertorum GB2-A4</name>
    <dbReference type="NCBI Taxonomy" id="2933944"/>
    <lineage>
        <taxon>Bacteria</taxon>
        <taxon>Bacillati</taxon>
        <taxon>Cyanobacteriota</taxon>
        <taxon>Cyanophyceae</taxon>
        <taxon>Leptolyngbyales</taxon>
        <taxon>Trichocoleusaceae</taxon>
        <taxon>Trichocoleus</taxon>
    </lineage>
</organism>
<dbReference type="Pfam" id="PF11209">
    <property type="entry name" value="LmeA"/>
    <property type="match status" value="1"/>
</dbReference>
<protein>
    <submittedName>
        <fullName evidence="2">DUF2993 domain-containing protein</fullName>
    </submittedName>
</protein>
<proteinExistence type="predicted"/>
<sequence>MFSTLFSSSKAMDSSSSSPKVGPPAPDSAQPQSPVDLAANSPTPKQSQLISKVLSPAVRLWLRSQVEQVEELQVKIEGGDRRILTGQIQRVGITAHKAIYQGLHLSHLQLVGENIRINLGQVMRGKPLNLLEPIPVTGSLVLEEADLNASLSAPLLANALAEFLATLLKSEIQAVLDAPLPGHQAINLQNSQIIIAAGQLTLSASLVAVSGTLTPIVIRTGLRLKNGHTLQLDRPQWLTHLQAKRGLPLGDLDGFEIDLGPEVDLQELSLENSTLICRGRIMVTPA</sequence>
<gene>
    <name evidence="2" type="ORF">NC998_23625</name>
</gene>
<dbReference type="EMBL" id="JAMPKM010000020">
    <property type="protein sequence ID" value="MEP0820099.1"/>
    <property type="molecule type" value="Genomic_DNA"/>
</dbReference>
<evidence type="ECO:0000256" key="1">
    <source>
        <dbReference type="SAM" id="MobiDB-lite"/>
    </source>
</evidence>